<dbReference type="PANTHER" id="PTHR43384:SF6">
    <property type="entry name" value="SEPTUM SITE-DETERMINING PROTEIN MIND HOMOLOG, CHLOROPLASTIC"/>
    <property type="match status" value="1"/>
</dbReference>
<dbReference type="PANTHER" id="PTHR43384">
    <property type="entry name" value="SEPTUM SITE-DETERMINING PROTEIN MIND HOMOLOG, CHLOROPLASTIC-RELATED"/>
    <property type="match status" value="1"/>
</dbReference>
<keyword evidence="2" id="KW-0067">ATP-binding</keyword>
<dbReference type="AlphaFoldDB" id="A0A3S3LUK7"/>
<reference evidence="3" key="2">
    <citation type="submission" date="2019-01" db="EMBL/GenBank/DDBJ databases">
        <authorList>
            <person name="Li Y."/>
        </authorList>
    </citation>
    <scope>NUCLEOTIDE SEQUENCE [LARGE SCALE GENOMIC DNA]</scope>
    <source>
        <strain evidence="3">CGMCC 1.12963</strain>
    </source>
</reference>
<evidence type="ECO:0000256" key="2">
    <source>
        <dbReference type="ARBA" id="ARBA00022840"/>
    </source>
</evidence>
<organism evidence="3 4">
    <name type="scientific">Paenirhodobacter huangdaonensis</name>
    <dbReference type="NCBI Taxonomy" id="2501515"/>
    <lineage>
        <taxon>Bacteria</taxon>
        <taxon>Pseudomonadati</taxon>
        <taxon>Pseudomonadota</taxon>
        <taxon>Alphaproteobacteria</taxon>
        <taxon>Rhodobacterales</taxon>
        <taxon>Rhodobacter group</taxon>
        <taxon>Paenirhodobacter</taxon>
    </lineage>
</organism>
<keyword evidence="1" id="KW-0547">Nucleotide-binding</keyword>
<sequence length="423" mass="44587">MPALRICTVTDGLDAVLQVALLLSSVGDDTTRTDLRLNVAQEALGKTGAEDFDLIVLAATDDGRSPDTLREVARIAVARGATVLLRGPDATLPEGLPPDLGILRGPPFPTGSLGQILAAAAPVGGTTAALRPEPGTGSGQRVPLRRLIARLAGQEEAVPPPLPPDAPQVHVIQPTCGGAGSTTLSVNFAVALAERAKLGDGRTAVCVLDLNLQFGSVGTYFNLPENSQLRDAYRNIRRIDAEVFQNCLQYPAPGVAVLQTPAEIMPFDALTAASVGELIALARGTAPLVIVDMPHCIADWAEQVFVEADQILCVSTLDVRCARNARLLERLLAASSATRTPPEHVLNRAPSRRSREWEENRTAFETAIGRPLSAVFSDGGAQVAASCDEGNPLCSSSPKTALAQEIRAFVGRFPMPLAQQGER</sequence>
<dbReference type="Gene3D" id="3.40.50.300">
    <property type="entry name" value="P-loop containing nucleotide triphosphate hydrolases"/>
    <property type="match status" value="1"/>
</dbReference>
<evidence type="ECO:0000313" key="3">
    <source>
        <dbReference type="EMBL" id="RWR53366.1"/>
    </source>
</evidence>
<evidence type="ECO:0008006" key="5">
    <source>
        <dbReference type="Google" id="ProtNLM"/>
    </source>
</evidence>
<dbReference type="RefSeq" id="WP_128155628.1">
    <property type="nucleotide sequence ID" value="NZ_JBHSOM010000009.1"/>
</dbReference>
<reference evidence="3" key="1">
    <citation type="submission" date="2019-01" db="EMBL/GenBank/DDBJ databases">
        <title>Sinorhodobacter populi sp. nov. isolated from the symptomatic bark tissue of Populus euramericana canker.</title>
        <authorList>
            <person name="Xu G."/>
        </authorList>
    </citation>
    <scope>NUCLEOTIDE SEQUENCE [LARGE SCALE GENOMIC DNA]</scope>
    <source>
        <strain evidence="3">CGMCC 1.12963</strain>
    </source>
</reference>
<dbReference type="GO" id="GO:0051782">
    <property type="term" value="P:negative regulation of cell division"/>
    <property type="evidence" value="ECO:0007669"/>
    <property type="project" value="TreeGrafter"/>
</dbReference>
<dbReference type="InterPro" id="IPR050625">
    <property type="entry name" value="ParA/MinD_ATPase"/>
</dbReference>
<accession>A0A3S3LUK7</accession>
<dbReference type="GO" id="GO:0005524">
    <property type="term" value="F:ATP binding"/>
    <property type="evidence" value="ECO:0007669"/>
    <property type="project" value="UniProtKB-KW"/>
</dbReference>
<name>A0A3S3LUK7_9RHOB</name>
<proteinExistence type="predicted"/>
<dbReference type="GO" id="GO:0009898">
    <property type="term" value="C:cytoplasmic side of plasma membrane"/>
    <property type="evidence" value="ECO:0007669"/>
    <property type="project" value="TreeGrafter"/>
</dbReference>
<dbReference type="SUPFAM" id="SSF52540">
    <property type="entry name" value="P-loop containing nucleoside triphosphate hydrolases"/>
    <property type="match status" value="1"/>
</dbReference>
<dbReference type="GO" id="GO:0016887">
    <property type="term" value="F:ATP hydrolysis activity"/>
    <property type="evidence" value="ECO:0007669"/>
    <property type="project" value="TreeGrafter"/>
</dbReference>
<dbReference type="Proteomes" id="UP000288071">
    <property type="component" value="Unassembled WGS sequence"/>
</dbReference>
<dbReference type="InterPro" id="IPR027417">
    <property type="entry name" value="P-loop_NTPase"/>
</dbReference>
<gene>
    <name evidence="3" type="ORF">EOW66_06565</name>
</gene>
<dbReference type="EMBL" id="SAVA01000003">
    <property type="protein sequence ID" value="RWR53366.1"/>
    <property type="molecule type" value="Genomic_DNA"/>
</dbReference>
<evidence type="ECO:0000256" key="1">
    <source>
        <dbReference type="ARBA" id="ARBA00022741"/>
    </source>
</evidence>
<protein>
    <recommendedName>
        <fullName evidence="5">AAA domain-containing protein</fullName>
    </recommendedName>
</protein>
<evidence type="ECO:0000313" key="4">
    <source>
        <dbReference type="Proteomes" id="UP000288071"/>
    </source>
</evidence>
<comment type="caution">
    <text evidence="3">The sequence shown here is derived from an EMBL/GenBank/DDBJ whole genome shotgun (WGS) entry which is preliminary data.</text>
</comment>
<keyword evidence="4" id="KW-1185">Reference proteome</keyword>
<dbReference type="GO" id="GO:0005829">
    <property type="term" value="C:cytosol"/>
    <property type="evidence" value="ECO:0007669"/>
    <property type="project" value="TreeGrafter"/>
</dbReference>